<feature type="compositionally biased region" description="Polar residues" evidence="4">
    <location>
        <begin position="2087"/>
        <end position="2097"/>
    </location>
</feature>
<dbReference type="InterPro" id="IPR015943">
    <property type="entry name" value="WD40/YVTN_repeat-like_dom_sf"/>
</dbReference>
<proteinExistence type="predicted"/>
<dbReference type="SMART" id="SM00320">
    <property type="entry name" value="WD40"/>
    <property type="match status" value="2"/>
</dbReference>
<feature type="region of interest" description="Disordered" evidence="4">
    <location>
        <begin position="1155"/>
        <end position="1185"/>
    </location>
</feature>
<evidence type="ECO:0000256" key="3">
    <source>
        <dbReference type="PROSITE-ProRule" id="PRU00221"/>
    </source>
</evidence>
<gene>
    <name evidence="7" type="ORF">PIBRA_LOCUS13270</name>
</gene>
<dbReference type="SUPFAM" id="SSF50978">
    <property type="entry name" value="WD40 repeat-like"/>
    <property type="match status" value="1"/>
</dbReference>
<dbReference type="Gene3D" id="2.30.29.30">
    <property type="entry name" value="Pleckstrin-homology domain (PH domain)/Phosphotyrosine-binding domain (PTB)"/>
    <property type="match status" value="1"/>
</dbReference>
<dbReference type="InterPro" id="IPR036372">
    <property type="entry name" value="BEACH_dom_sf"/>
</dbReference>
<evidence type="ECO:0000256" key="4">
    <source>
        <dbReference type="SAM" id="MobiDB-lite"/>
    </source>
</evidence>
<dbReference type="PANTHER" id="PTHR13743">
    <property type="entry name" value="BEIGE/BEACH-RELATED"/>
    <property type="match status" value="1"/>
</dbReference>
<evidence type="ECO:0000256" key="2">
    <source>
        <dbReference type="ARBA" id="ARBA00022737"/>
    </source>
</evidence>
<name>A0A9P0U1M2_PIEBR</name>
<evidence type="ECO:0000256" key="1">
    <source>
        <dbReference type="ARBA" id="ARBA00022574"/>
    </source>
</evidence>
<keyword evidence="8" id="KW-1185">Reference proteome</keyword>
<dbReference type="PANTHER" id="PTHR13743:SF86">
    <property type="entry name" value="LYSOSOMAL-TRAFFICKING REGULATOR"/>
    <property type="match status" value="1"/>
</dbReference>
<feature type="region of interest" description="Disordered" evidence="4">
    <location>
        <begin position="252"/>
        <end position="283"/>
    </location>
</feature>
<dbReference type="InterPro" id="IPR050865">
    <property type="entry name" value="BEACH_Domain"/>
</dbReference>
<feature type="region of interest" description="Disordered" evidence="4">
    <location>
        <begin position="2758"/>
        <end position="2782"/>
    </location>
</feature>
<organism evidence="7 8">
    <name type="scientific">Pieris brassicae</name>
    <name type="common">White butterfly</name>
    <name type="synonym">Large white butterfly</name>
    <dbReference type="NCBI Taxonomy" id="7116"/>
    <lineage>
        <taxon>Eukaryota</taxon>
        <taxon>Metazoa</taxon>
        <taxon>Ecdysozoa</taxon>
        <taxon>Arthropoda</taxon>
        <taxon>Hexapoda</taxon>
        <taxon>Insecta</taxon>
        <taxon>Pterygota</taxon>
        <taxon>Neoptera</taxon>
        <taxon>Endopterygota</taxon>
        <taxon>Lepidoptera</taxon>
        <taxon>Glossata</taxon>
        <taxon>Ditrysia</taxon>
        <taxon>Papilionoidea</taxon>
        <taxon>Pieridae</taxon>
        <taxon>Pierinae</taxon>
        <taxon>Pieris</taxon>
    </lineage>
</organism>
<dbReference type="Proteomes" id="UP001152562">
    <property type="component" value="Unassembled WGS sequence"/>
</dbReference>
<evidence type="ECO:0000313" key="8">
    <source>
        <dbReference type="Proteomes" id="UP001152562"/>
    </source>
</evidence>
<dbReference type="PROSITE" id="PS50082">
    <property type="entry name" value="WD_REPEATS_2"/>
    <property type="match status" value="1"/>
</dbReference>
<dbReference type="CDD" id="cd06071">
    <property type="entry name" value="Beach"/>
    <property type="match status" value="1"/>
</dbReference>
<keyword evidence="2" id="KW-0677">Repeat</keyword>
<keyword evidence="1 3" id="KW-0853">WD repeat</keyword>
<dbReference type="SUPFAM" id="SSF50729">
    <property type="entry name" value="PH domain-like"/>
    <property type="match status" value="1"/>
</dbReference>
<sequence>MSDLSCQCKSWRLRSMASEEGANALKVYWEHFFKAETGTYEKSTWLDLFLAEFIVRLDEGCNPKELIKFCPVSGVVSLVGCELLCGIHRVTSSINTHYTIPLPATLDVTLASDVTPVLPDTQTVSSETAAALKSSSLFTRTNTLSSAEILRQYLLTGLAWRCLLVLKALGVEGLSCCRQLSSVLIWLFGELSAAGRAASTRQNITRPPHAPIHQLFSNRIWSKQKANGNQTTVSPGKGSIATRSRYNGLMRLDSDSKSISNPKKKIAKKSEASSESGDGGDDLQALNRSLGIKACTPYDDLDYCPTPPRSSDLNDTLYSDPYFTPRKAKPKADDFMKDKHKEIINSEISTFEFTLIIIDLLQELCRAESSLTGSEGSQISMQCINFSLKNLCSLQFGSIAAQSSAYDPLELSSIKVALTELLIVSLDQVLIHADLCAKLINVGILPMLLRILEDVVCKSCAKYNTKTDRQNRAKNVENPNFVETSNLLKFVFGIAYSVTAFFYCLLMQCRTVEKLREFTDQFRLYGECFKGGLLKECIELMIRIPSSDSDEAVTLIKKLIESIGKLVSGMKRVRSEVIHSAACPRSRHKPCRQRVTAGMHHHHDILGEAGAGLPLPTACCVSVLYATLTSLVPDEEISAHKVLRNKILHVMLKCGVCCCFSPSFLMESIVRLMLTHNSVATLCLRLLEHTVYGDLGASVLVPKVTDQLPCSICEQCDDNKDLGRKYCAHGVSPMERKSVWSFLIHYNSLLQLDNHNSVLHATVTHLLKVTPKCRMEMKYELLFSVIYPTFIVSKHRYTIRLDESAYFLTVSSLNIFASLLNTVSFAEQFIQKGGLSYVLELISLPEFSSQCCAILEIAIIVEIYKLTKENAELTYFREMSSLASVQMLFKSLSEVTDKCYEVFKSSIPLEKFELLREISEIKESLGLGPREGRKFSKPITIKTPVKEGENEEQQYLEVLKTACTFWRSCAGLCVHSREFGAYTARENALAESYALLRLVLHALCRPSPLSTAPSPAALRLLVKILEAVLTVQFALTDATSGRSKEASCEVVRSALSEYASTDAWCEAAGGLRALCDALVAVAVTRPRPRIYTSPRSPTNFTKDVLACVSMLSLLSKLPVVPLRARPTAGQRTSISRSQPLKVAVPSLSYGSEASSAELSSSEDSVCGPYLEPSEQSDPLYRPDDGYEADVEQSKLEASNMFKTRKLSDSSIFSYVSGDKCIEAFSKECPEYNRNGELTHPELCVIVVDILTQLIDKLLEEEDGKVKAGKDVSGVLASGGEEIERVCASVARACVARLGSGLAPPRLLHRLLAHDAPATRLLSRNSNTHAELQRSIIELIVKLGSQSMESCELASIFRLASSWSAPLSPLCRALGRLAAREPQPDCELLITVTAQRTDEESTYEEVVGAVNQQAETSARRIRYKHLRAGITSPWSNGAVRCSLETAGWAPWLQGFGLLVWLCLTPPQQEDWQEEPPGGSTPRKKRESNDLLHIFSVGHDSLVFELWANPNNGELTVRLTRPEDEANCVLSSATTRTAIRPSRWTCLALNVTERLHRRLIYIQVTLYVNGRENEVLSLPLQGILVRKATPSNIILGDVKPAGTGTVRVSSMRVYRAPVLAPPAALHLAAHGPDMPCEIRCESANYPLVITPELLDMNLDWDQVYEIPSTTLRELNDNLLLLFSANSPDVMNLYQPPAPTPTAVFGGRSVGGRSLCSNGVPESLRCTWAVRARPHPNHNLHNALLSLGGPELVLFLYARVVEAGGTAEQQAAALGVALSACRGDARLYAALHARDTLDMLLPIFSCADCRLGPHTLAIMFKEACDRSVIEISGGAVRVDVGTRAVLLEPRLLLLLLRASRYLDSQPEVQWEEMDLSSKGEDNEDRDRKFKGELCGGSVWSLALAATRALLRPTHPRRTFNAYQAARVPLLRHLLLACKERFLNSDSGPLSERGSLTLVQVVRTLLDAPPLLANIALLADFLLLMHQASETFITHSRANFYFLVTSETPDSTEFNLLQLLSKRRGKQQLRKWRSRDTIDKSSSSSISNDDKGSREELPRDTDSDKTDNASLDAKQVKSIINTRIKEDRKSVSSTSEYSDATTAEIGAESEVDSTEKPNGNDGNEGTDPLKEYVVIDSEDVGQPNVDIYADGLYQQRNVRAGAEPGWSACSGLLLLLRDTVLHLPQDMLPQALGGAIQPEQIAVLANHRCASVRAGVVRVVRALHARDPRTLAAALHNHFYLHLANQISMYDGSWELAEACVSLLTGHDKPLEDQLDEEVWNDPDSCRMCPRAPPLLAVLPTCLNDVPLAHNILAVLRRLVDKSSVKSLHEVALCEVVVRCIAGVGDSGGEGRDLLLEELGDLLSRFAVKVLAGNHSTQLIVDIHHLLCYIERGGVSGDADGNGEGCARAARAAQVQLYIGQLDHLETRLHQFHVSAADKIAGYFSNVLSSAVEGRGSERGEVMSRHGAVVSRAVAFLLSRSPRHELVDEERLLFRLLDTLLAGVSGSGSGRGRWRWGGGAEWAALLGEVFWWAASPASAVRSLQPRLLRTLYCAPPNARDLLAPKDPSHMRKLSVYLLTMIRHIHLAAESGEGGGETVELAITDWARDWAVGSQADLPERPLPAEAERLLRADELRWAKTYYAHTQAQQIAKAVFSRSALAARVCETAMAATRRVVDAQNAERKAFLDHLRDAHARLARAHTRWARTLDAHAHERGVWHRSRGYPMSWQLDSTEGPARVRLRLRRAHLRLPPDKLQPLHRHKTENAQHPPPLRSVLSGGGGGARGARLQRGEAVQHMSRVLHVSVAAETAGELLLTDRAIHFVPDATSENAEGIAWPASSVYAAATRRWCLQERAVEVFVRPSRAHLLAFETPADRTAFLSHLARTHPHIKTEPESLTEAMNQWRNGLITNWEYLMILNSLAGRSYNDLMQYPVMPFVLADYTSKILDLTDPASFRDLSKPMAVQDKNREQHYINTYNDLKAARRTGCSPLLSRQPHHYASLYSNSGGVLHYLVRVPPFTEQFLSYQDNNFDMPDRTFHSLATTWRLITHDSPTDVKELIPELYYLPELFYNNEGLELGVRQCGLRVDSVELPRWAAEARLFTLAHRQALEAPHVTEGLPHWIDLVFGYKQTGQNAVDAINVFPACTYYGFDPTALEDEVDRTAAEAMVRTYGQAPRQLLRAPHPHRAPDLANHAQQASSSVYAGVRGVRWGRYCGSPGAPSARQVLRRTYASAHALLPLPHARAVVVSLERTALMPVHEEPLATGSGAANNKNSSSNSPNLGLNVGLVSWGHGDGAVRLRRRRDLPPDILFHTPPTEQITTVCTWQEGRWGCALGLSGGAVVVTRAECCGGVLRARTRQLHAHAAPITHIDAQPAVTLLVTSSEDGLIVLWDLHELTYIRTLPNRDMLQVSLVAISPTLSDVASVHAPSTSDVRVRRDEYADNEGMEYEHDDTYKYKSLIRVHTVNGRFVGSVKVAEIVKCVRYSACAEGTSVNCIAVGLRSGAIRLYSSWELRPLAHIPPPQPSPQPHPHNEHLDRDTLSISFSHDNEILFASYADGGVVAWESVDHAAKPSPVRILPAHALL</sequence>
<feature type="domain" description="BEACH-type PH" evidence="6">
    <location>
        <begin position="2785"/>
        <end position="2880"/>
    </location>
</feature>
<dbReference type="PROSITE" id="PS00678">
    <property type="entry name" value="WD_REPEATS_1"/>
    <property type="match status" value="1"/>
</dbReference>
<feature type="domain" description="BEACH" evidence="5">
    <location>
        <begin position="2885"/>
        <end position="3183"/>
    </location>
</feature>
<comment type="caution">
    <text evidence="7">The sequence shown here is derived from an EMBL/GenBank/DDBJ whole genome shotgun (WGS) entry which is preliminary data.</text>
</comment>
<dbReference type="InterPro" id="IPR036322">
    <property type="entry name" value="WD40_repeat_dom_sf"/>
</dbReference>
<evidence type="ECO:0000259" key="6">
    <source>
        <dbReference type="PROSITE" id="PS51783"/>
    </source>
</evidence>
<dbReference type="InterPro" id="IPR023362">
    <property type="entry name" value="PH-BEACH_dom"/>
</dbReference>
<feature type="compositionally biased region" description="Low complexity" evidence="4">
    <location>
        <begin position="1155"/>
        <end position="1164"/>
    </location>
</feature>
<dbReference type="SMART" id="SM01026">
    <property type="entry name" value="Beach"/>
    <property type="match status" value="1"/>
</dbReference>
<dbReference type="SUPFAM" id="SSF81837">
    <property type="entry name" value="BEACH domain"/>
    <property type="match status" value="1"/>
</dbReference>
<accession>A0A9P0U1M2</accession>
<feature type="repeat" description="WD" evidence="3">
    <location>
        <begin position="3357"/>
        <end position="3398"/>
    </location>
</feature>
<feature type="compositionally biased region" description="Basic and acidic residues" evidence="4">
    <location>
        <begin position="2044"/>
        <end position="2063"/>
    </location>
</feature>
<dbReference type="InterPro" id="IPR001680">
    <property type="entry name" value="WD40_rpt"/>
</dbReference>
<dbReference type="Gene3D" id="1.10.1540.10">
    <property type="entry name" value="BEACH domain"/>
    <property type="match status" value="1"/>
</dbReference>
<dbReference type="InterPro" id="IPR011993">
    <property type="entry name" value="PH-like_dom_sf"/>
</dbReference>
<dbReference type="PROSITE" id="PS50197">
    <property type="entry name" value="BEACH"/>
    <property type="match status" value="1"/>
</dbReference>
<evidence type="ECO:0008006" key="9">
    <source>
        <dbReference type="Google" id="ProtNLM"/>
    </source>
</evidence>
<reference evidence="7" key="1">
    <citation type="submission" date="2022-05" db="EMBL/GenBank/DDBJ databases">
        <authorList>
            <person name="Okamura Y."/>
        </authorList>
    </citation>
    <scope>NUCLEOTIDE SEQUENCE</scope>
</reference>
<dbReference type="InterPro" id="IPR019775">
    <property type="entry name" value="WD40_repeat_CS"/>
</dbReference>
<dbReference type="EMBL" id="CALOZG010000085">
    <property type="protein sequence ID" value="CAH4037626.1"/>
    <property type="molecule type" value="Genomic_DNA"/>
</dbReference>
<evidence type="ECO:0000313" key="7">
    <source>
        <dbReference type="EMBL" id="CAH4037626.1"/>
    </source>
</evidence>
<feature type="region of interest" description="Disordered" evidence="4">
    <location>
        <begin position="2084"/>
        <end position="2124"/>
    </location>
</feature>
<dbReference type="InterPro" id="IPR000409">
    <property type="entry name" value="BEACH_dom"/>
</dbReference>
<dbReference type="PROSITE" id="PS50294">
    <property type="entry name" value="WD_REPEATS_REGION"/>
    <property type="match status" value="1"/>
</dbReference>
<dbReference type="Gene3D" id="2.130.10.10">
    <property type="entry name" value="YVTN repeat-like/Quinoprotein amine dehydrogenase"/>
    <property type="match status" value="1"/>
</dbReference>
<evidence type="ECO:0000259" key="5">
    <source>
        <dbReference type="PROSITE" id="PS50197"/>
    </source>
</evidence>
<protein>
    <recommendedName>
        <fullName evidence="9">Lysosomal-trafficking regulator</fullName>
    </recommendedName>
</protein>
<feature type="region of interest" description="Disordered" evidence="4">
    <location>
        <begin position="2027"/>
        <end position="2068"/>
    </location>
</feature>
<dbReference type="PROSITE" id="PS51783">
    <property type="entry name" value="PH_BEACH"/>
    <property type="match status" value="1"/>
</dbReference>
<dbReference type="Pfam" id="PF02138">
    <property type="entry name" value="Beach"/>
    <property type="match status" value="1"/>
</dbReference>